<dbReference type="AlphaFoldDB" id="A0A699S0F6"/>
<feature type="non-terminal residue" evidence="2">
    <location>
        <position position="1"/>
    </location>
</feature>
<dbReference type="EMBL" id="BKCJ011128338">
    <property type="protein sequence ID" value="GFC90813.1"/>
    <property type="molecule type" value="Genomic_DNA"/>
</dbReference>
<feature type="compositionally biased region" description="Low complexity" evidence="1">
    <location>
        <begin position="1"/>
        <end position="10"/>
    </location>
</feature>
<gene>
    <name evidence="2" type="ORF">Tci_862783</name>
</gene>
<reference evidence="2" key="1">
    <citation type="journal article" date="2019" name="Sci. Rep.">
        <title>Draft genome of Tanacetum cinerariifolium, the natural source of mosquito coil.</title>
        <authorList>
            <person name="Yamashiro T."/>
            <person name="Shiraishi A."/>
            <person name="Satake H."/>
            <person name="Nakayama K."/>
        </authorList>
    </citation>
    <scope>NUCLEOTIDE SEQUENCE</scope>
</reference>
<comment type="caution">
    <text evidence="2">The sequence shown here is derived from an EMBL/GenBank/DDBJ whole genome shotgun (WGS) entry which is preliminary data.</text>
</comment>
<proteinExistence type="predicted"/>
<feature type="region of interest" description="Disordered" evidence="1">
    <location>
        <begin position="1"/>
        <end position="163"/>
    </location>
</feature>
<feature type="compositionally biased region" description="Basic residues" evidence="1">
    <location>
        <begin position="82"/>
        <end position="112"/>
    </location>
</feature>
<evidence type="ECO:0000256" key="1">
    <source>
        <dbReference type="SAM" id="MobiDB-lite"/>
    </source>
</evidence>
<protein>
    <submittedName>
        <fullName evidence="2">Uncharacterized protein</fullName>
    </submittedName>
</protein>
<name>A0A699S0F6_TANCI</name>
<organism evidence="2">
    <name type="scientific">Tanacetum cinerariifolium</name>
    <name type="common">Dalmatian daisy</name>
    <name type="synonym">Chrysanthemum cinerariifolium</name>
    <dbReference type="NCBI Taxonomy" id="118510"/>
    <lineage>
        <taxon>Eukaryota</taxon>
        <taxon>Viridiplantae</taxon>
        <taxon>Streptophyta</taxon>
        <taxon>Embryophyta</taxon>
        <taxon>Tracheophyta</taxon>
        <taxon>Spermatophyta</taxon>
        <taxon>Magnoliopsida</taxon>
        <taxon>eudicotyledons</taxon>
        <taxon>Gunneridae</taxon>
        <taxon>Pentapetalae</taxon>
        <taxon>asterids</taxon>
        <taxon>campanulids</taxon>
        <taxon>Asterales</taxon>
        <taxon>Asteraceae</taxon>
        <taxon>Asteroideae</taxon>
        <taxon>Anthemideae</taxon>
        <taxon>Anthemidinae</taxon>
        <taxon>Tanacetum</taxon>
    </lineage>
</organism>
<feature type="non-terminal residue" evidence="2">
    <location>
        <position position="163"/>
    </location>
</feature>
<sequence>RPFSGQLAGSSGLGGRLRSDLASRGGWPRALGWGQFCPDGRRRTGRSKCPPACNPAFGSTHRPPASSPRRRSAAGAFAARPGWRRGRSQRSSTRHRLGARGGRSRRRGRSAHSRAAAPGAGRAEKPAGPRRTAGGQTGRGLPENTARWRRTSGFAGRGRWEKP</sequence>
<accession>A0A699S0F6</accession>
<evidence type="ECO:0000313" key="2">
    <source>
        <dbReference type="EMBL" id="GFC90813.1"/>
    </source>
</evidence>